<feature type="domain" description="Fibrinogen C-terminal" evidence="1">
    <location>
        <begin position="1"/>
        <end position="118"/>
    </location>
</feature>
<dbReference type="InterPro" id="IPR036056">
    <property type="entry name" value="Fibrinogen-like_C"/>
</dbReference>
<proteinExistence type="predicted"/>
<organism evidence="2">
    <name type="scientific">Amphimedon queenslandica</name>
    <name type="common">Sponge</name>
    <dbReference type="NCBI Taxonomy" id="400682"/>
    <lineage>
        <taxon>Eukaryota</taxon>
        <taxon>Metazoa</taxon>
        <taxon>Porifera</taxon>
        <taxon>Demospongiae</taxon>
        <taxon>Heteroscleromorpha</taxon>
        <taxon>Haplosclerida</taxon>
        <taxon>Niphatidae</taxon>
        <taxon>Amphimedon</taxon>
    </lineage>
</organism>
<dbReference type="InterPro" id="IPR050373">
    <property type="entry name" value="Fibrinogen_C-term_domain"/>
</dbReference>
<name>A0A1X7VIT9_AMPQE</name>
<protein>
    <recommendedName>
        <fullName evidence="1">Fibrinogen C-terminal domain-containing protein</fullName>
    </recommendedName>
</protein>
<dbReference type="OrthoDB" id="6345539at2759"/>
<dbReference type="SUPFAM" id="SSF56496">
    <property type="entry name" value="Fibrinogen C-terminal domain-like"/>
    <property type="match status" value="1"/>
</dbReference>
<dbReference type="Pfam" id="PF00147">
    <property type="entry name" value="Fibrinogen_C"/>
    <property type="match status" value="1"/>
</dbReference>
<dbReference type="AlphaFoldDB" id="A0A1X7VIT9"/>
<accession>A0A1X7VIT9</accession>
<dbReference type="InParanoid" id="A0A1X7VIT9"/>
<reference evidence="2" key="1">
    <citation type="submission" date="2017-05" db="UniProtKB">
        <authorList>
            <consortium name="EnsemblMetazoa"/>
        </authorList>
    </citation>
    <scope>IDENTIFICATION</scope>
</reference>
<evidence type="ECO:0000313" key="2">
    <source>
        <dbReference type="EnsemblMetazoa" id="Aqu2.1.39397_001"/>
    </source>
</evidence>
<dbReference type="PANTHER" id="PTHR19143">
    <property type="entry name" value="FIBRINOGEN/TENASCIN/ANGIOPOEITIN"/>
    <property type="match status" value="1"/>
</dbReference>
<dbReference type="EnsemblMetazoa" id="Aqu2.1.39397_001">
    <property type="protein sequence ID" value="Aqu2.1.39397_001"/>
    <property type="gene ID" value="Aqu2.1.39397"/>
</dbReference>
<dbReference type="GO" id="GO:0005615">
    <property type="term" value="C:extracellular space"/>
    <property type="evidence" value="ECO:0007669"/>
    <property type="project" value="TreeGrafter"/>
</dbReference>
<dbReference type="InterPro" id="IPR002181">
    <property type="entry name" value="Fibrinogen_a/b/g_C_dom"/>
</dbReference>
<dbReference type="InterPro" id="IPR014716">
    <property type="entry name" value="Fibrinogen_a/b/g_C_1"/>
</dbReference>
<dbReference type="Gene3D" id="3.90.215.10">
    <property type="entry name" value="Gamma Fibrinogen, chain A, domain 1"/>
    <property type="match status" value="1"/>
</dbReference>
<evidence type="ECO:0000259" key="1">
    <source>
        <dbReference type="Pfam" id="PF00147"/>
    </source>
</evidence>
<sequence length="205" mass="23861">MTNAGGGWLVILRLREWPVQADSNSLYFERYYHPDNQQGDYQRGFGSLYQNFWFDLNKLYKLANRSNVYAQARFKFTEDKTGTEYWVEYDTFAIAPKTSNYSPTIRNYTGGNLPDIFSVLNGSTFKPGNITCHHNFSWWYPKFDPHKYRPCRCLISFVISKSGAVSRFMEACLGPPFDHLTIAERFILADLKIPLLKQPISSFMQ</sequence>